<evidence type="ECO:0000256" key="1">
    <source>
        <dbReference type="SAM" id="MobiDB-lite"/>
    </source>
</evidence>
<dbReference type="InParanoid" id="A0A6P7H3P7"/>
<dbReference type="RefSeq" id="XP_028153157.1">
    <property type="nucleotide sequence ID" value="XM_028297356.1"/>
</dbReference>
<feature type="region of interest" description="Disordered" evidence="1">
    <location>
        <begin position="214"/>
        <end position="248"/>
    </location>
</feature>
<name>A0A6P7H3P7_DIAVI</name>
<organism evidence="2">
    <name type="scientific">Diabrotica virgifera virgifera</name>
    <name type="common">western corn rootworm</name>
    <dbReference type="NCBI Taxonomy" id="50390"/>
    <lineage>
        <taxon>Eukaryota</taxon>
        <taxon>Metazoa</taxon>
        <taxon>Ecdysozoa</taxon>
        <taxon>Arthropoda</taxon>
        <taxon>Hexapoda</taxon>
        <taxon>Insecta</taxon>
        <taxon>Pterygota</taxon>
        <taxon>Neoptera</taxon>
        <taxon>Endopterygota</taxon>
        <taxon>Coleoptera</taxon>
        <taxon>Polyphaga</taxon>
        <taxon>Cucujiformia</taxon>
        <taxon>Chrysomeloidea</taxon>
        <taxon>Chrysomelidae</taxon>
        <taxon>Galerucinae</taxon>
        <taxon>Diabroticina</taxon>
        <taxon>Diabroticites</taxon>
        <taxon>Diabrotica</taxon>
    </lineage>
</organism>
<feature type="compositionally biased region" description="Polar residues" evidence="1">
    <location>
        <begin position="214"/>
        <end position="226"/>
    </location>
</feature>
<gene>
    <name evidence="2" type="primary">LOC114346612</name>
</gene>
<feature type="non-terminal residue" evidence="2">
    <location>
        <position position="467"/>
    </location>
</feature>
<accession>A0A6P7H3P7</accession>
<proteinExistence type="predicted"/>
<protein>
    <submittedName>
        <fullName evidence="2">Uncharacterized protein LOC114346612</fullName>
    </submittedName>
</protein>
<dbReference type="AlphaFoldDB" id="A0A6P7H3P7"/>
<evidence type="ECO:0000313" key="2">
    <source>
        <dbReference type="RefSeq" id="XP_028153157.1"/>
    </source>
</evidence>
<sequence>MVGNRVELNDWAHLKAALIQGFSDKRNLECLTQELTRTRPQRNENLIEFGNRLQLLRSSIVQRISNDTNLDANQKVVFIQFCENTALNTFIAGCTGTLRNNMHLKAPASLEHAIAYVNEFENFEKLYSDINDNKSHQNRNNFRKQNFPNPNRQFYNPMSNQYFQPNSSIPPNPNFNTNNNYFQNPPWPRQPINVQSQQLPPKNLPTNSEVFGPSRNTNIFRPNQIPQHRLPKPEPMNMSTNSRFPSTFNRRTNNFRRNYFQNNGQKPNIIAEELYNNDYDGQECEQPSSTQVTFYESKLIFAIHVPIFKSENYDFFHVYPVIQNHQTYIPLYPYLAKGQKSLSIKEECPILETRYYYQQDYTQIDTCTYKLIDGSNPEKCYATEINLQEPIIEHVMDNQILIIPSSTVKFISKCVSNSFLEIKEPSLIEIPPKCEIEVGTLKFSNNPRIQSGKIIILPKLEHFSTEK</sequence>
<reference evidence="2" key="1">
    <citation type="submission" date="2025-08" db="UniProtKB">
        <authorList>
            <consortium name="RefSeq"/>
        </authorList>
    </citation>
    <scope>IDENTIFICATION</scope>
    <source>
        <tissue evidence="2">Whole insect</tissue>
    </source>
</reference>